<protein>
    <recommendedName>
        <fullName evidence="5">Sas10 C-terminal domain-containing protein</fullName>
    </recommendedName>
</protein>
<evidence type="ECO:0000313" key="6">
    <source>
        <dbReference type="EMBL" id="AFK43843.1"/>
    </source>
</evidence>
<feature type="domain" description="Sas10 C-terminal" evidence="5">
    <location>
        <begin position="78"/>
        <end position="150"/>
    </location>
</feature>
<sequence>MAGAGVTIEDDNDDDDQMDDLVSHEVGEEDIESGGDSENEFYKQVEKLQAAKRAAKAVTYSTSSRKSAVPSLPEETADGKRYITSQMSKNRGLTRSRNKDKKNPRKNYKLKHQKAVKNRKGQVQSIRRPNAPYSGESTGINATISRSIRFRS</sequence>
<comment type="similarity">
    <text evidence="2">Belongs to the SAS10 family.</text>
</comment>
<organism evidence="6">
    <name type="scientific">Medicago truncatula</name>
    <name type="common">Barrel medic</name>
    <name type="synonym">Medicago tribuloides</name>
    <dbReference type="NCBI Taxonomy" id="3880"/>
    <lineage>
        <taxon>Eukaryota</taxon>
        <taxon>Viridiplantae</taxon>
        <taxon>Streptophyta</taxon>
        <taxon>Embryophyta</taxon>
        <taxon>Tracheophyta</taxon>
        <taxon>Spermatophyta</taxon>
        <taxon>Magnoliopsida</taxon>
        <taxon>eudicotyledons</taxon>
        <taxon>Gunneridae</taxon>
        <taxon>Pentapetalae</taxon>
        <taxon>rosids</taxon>
        <taxon>fabids</taxon>
        <taxon>Fabales</taxon>
        <taxon>Fabaceae</taxon>
        <taxon>Papilionoideae</taxon>
        <taxon>50 kb inversion clade</taxon>
        <taxon>NPAAA clade</taxon>
        <taxon>Hologalegina</taxon>
        <taxon>IRL clade</taxon>
        <taxon>Trifolieae</taxon>
        <taxon>Medicago</taxon>
    </lineage>
</organism>
<feature type="compositionally biased region" description="Basic residues" evidence="4">
    <location>
        <begin position="92"/>
        <end position="120"/>
    </location>
</feature>
<dbReference type="InterPro" id="IPR018972">
    <property type="entry name" value="Sas10_C_dom"/>
</dbReference>
<name>I3SUA1_MEDTR</name>
<dbReference type="AlphaFoldDB" id="I3SUA1"/>
<accession>I3SUA1</accession>
<feature type="region of interest" description="Disordered" evidence="4">
    <location>
        <begin position="1"/>
        <end position="39"/>
    </location>
</feature>
<evidence type="ECO:0000256" key="1">
    <source>
        <dbReference type="ARBA" id="ARBA00004123"/>
    </source>
</evidence>
<dbReference type="GO" id="GO:0005634">
    <property type="term" value="C:nucleus"/>
    <property type="evidence" value="ECO:0007669"/>
    <property type="project" value="UniProtKB-SubCell"/>
</dbReference>
<reference evidence="6" key="1">
    <citation type="submission" date="2012-05" db="EMBL/GenBank/DDBJ databases">
        <authorList>
            <person name="Krishnakumar V."/>
            <person name="Cheung F."/>
            <person name="Xiao Y."/>
            <person name="Chan A."/>
            <person name="Moskal W.A."/>
            <person name="Town C.D."/>
        </authorList>
    </citation>
    <scope>NUCLEOTIDE SEQUENCE</scope>
</reference>
<dbReference type="Pfam" id="PF09368">
    <property type="entry name" value="Sas10"/>
    <property type="match status" value="1"/>
</dbReference>
<dbReference type="EMBL" id="BT144049">
    <property type="protein sequence ID" value="AFK43843.1"/>
    <property type="molecule type" value="mRNA"/>
</dbReference>
<feature type="compositionally biased region" description="Acidic residues" evidence="4">
    <location>
        <begin position="8"/>
        <end position="19"/>
    </location>
</feature>
<feature type="compositionally biased region" description="Acidic residues" evidence="4">
    <location>
        <begin position="27"/>
        <end position="39"/>
    </location>
</feature>
<evidence type="ECO:0000256" key="3">
    <source>
        <dbReference type="ARBA" id="ARBA00023242"/>
    </source>
</evidence>
<proteinExistence type="evidence at transcript level"/>
<keyword evidence="3" id="KW-0539">Nucleus</keyword>
<dbReference type="PANTHER" id="PTHR13237:SF8">
    <property type="entry name" value="SOMETHING ABOUT SILENCING PROTEIN 10"/>
    <property type="match status" value="1"/>
</dbReference>
<evidence type="ECO:0000256" key="2">
    <source>
        <dbReference type="ARBA" id="ARBA00010979"/>
    </source>
</evidence>
<comment type="subcellular location">
    <subcellularLocation>
        <location evidence="1">Nucleus</location>
    </subcellularLocation>
</comment>
<dbReference type="PANTHER" id="PTHR13237">
    <property type="entry name" value="SOMETHING ABOUT SILENCING PROTEIN 10-RELATED"/>
    <property type="match status" value="1"/>
</dbReference>
<feature type="region of interest" description="Disordered" evidence="4">
    <location>
        <begin position="58"/>
        <end position="139"/>
    </location>
</feature>
<evidence type="ECO:0000256" key="4">
    <source>
        <dbReference type="SAM" id="MobiDB-lite"/>
    </source>
</evidence>
<evidence type="ECO:0000259" key="5">
    <source>
        <dbReference type="Pfam" id="PF09368"/>
    </source>
</evidence>